<accession>A0A267FS33</accession>
<dbReference type="Gene3D" id="1.10.238.150">
    <property type="entry name" value="Formin, FH3 diaphanous domain"/>
    <property type="match status" value="1"/>
</dbReference>
<feature type="compositionally biased region" description="Pro residues" evidence="2">
    <location>
        <begin position="571"/>
        <end position="597"/>
    </location>
</feature>
<organism evidence="4 5">
    <name type="scientific">Macrostomum lignano</name>
    <dbReference type="NCBI Taxonomy" id="282301"/>
    <lineage>
        <taxon>Eukaryota</taxon>
        <taxon>Metazoa</taxon>
        <taxon>Spiralia</taxon>
        <taxon>Lophotrochozoa</taxon>
        <taxon>Platyhelminthes</taxon>
        <taxon>Rhabditophora</taxon>
        <taxon>Macrostomorpha</taxon>
        <taxon>Macrostomida</taxon>
        <taxon>Macrostomidae</taxon>
        <taxon>Macrostomum</taxon>
    </lineage>
</organism>
<evidence type="ECO:0000256" key="1">
    <source>
        <dbReference type="SAM" id="Coils"/>
    </source>
</evidence>
<dbReference type="SUPFAM" id="SSF48371">
    <property type="entry name" value="ARM repeat"/>
    <property type="match status" value="1"/>
</dbReference>
<dbReference type="Pfam" id="PF06371">
    <property type="entry name" value="Drf_GBD"/>
    <property type="match status" value="1"/>
</dbReference>
<dbReference type="InterPro" id="IPR014768">
    <property type="entry name" value="GBD/FH3_dom"/>
</dbReference>
<keyword evidence="5" id="KW-1185">Reference proteome</keyword>
<dbReference type="SMART" id="SM01139">
    <property type="entry name" value="Drf_FH3"/>
    <property type="match status" value="1"/>
</dbReference>
<evidence type="ECO:0000313" key="4">
    <source>
        <dbReference type="EMBL" id="PAA76601.1"/>
    </source>
</evidence>
<dbReference type="GO" id="GO:0005884">
    <property type="term" value="C:actin filament"/>
    <property type="evidence" value="ECO:0007669"/>
    <property type="project" value="TreeGrafter"/>
</dbReference>
<proteinExistence type="predicted"/>
<dbReference type="GO" id="GO:0031267">
    <property type="term" value="F:small GTPase binding"/>
    <property type="evidence" value="ECO:0007669"/>
    <property type="project" value="InterPro"/>
</dbReference>
<dbReference type="AlphaFoldDB" id="A0A267FS33"/>
<dbReference type="InterPro" id="IPR011989">
    <property type="entry name" value="ARM-like"/>
</dbReference>
<dbReference type="Proteomes" id="UP000215902">
    <property type="component" value="Unassembled WGS sequence"/>
</dbReference>
<feature type="domain" description="GBD/FH3" evidence="3">
    <location>
        <begin position="67"/>
        <end position="480"/>
    </location>
</feature>
<comment type="caution">
    <text evidence="4">The sequence shown here is derived from an EMBL/GenBank/DDBJ whole genome shotgun (WGS) entry which is preliminary data.</text>
</comment>
<dbReference type="GO" id="GO:0003779">
    <property type="term" value="F:actin binding"/>
    <property type="evidence" value="ECO:0007669"/>
    <property type="project" value="InterPro"/>
</dbReference>
<dbReference type="OrthoDB" id="1104827at2759"/>
<feature type="region of interest" description="Disordered" evidence="2">
    <location>
        <begin position="556"/>
        <end position="597"/>
    </location>
</feature>
<dbReference type="PANTHER" id="PTHR45691:SF6">
    <property type="entry name" value="PROTEIN DIAPHANOUS"/>
    <property type="match status" value="1"/>
</dbReference>
<dbReference type="Pfam" id="PF06367">
    <property type="entry name" value="Drf_FH3"/>
    <property type="match status" value="1"/>
</dbReference>
<dbReference type="InterPro" id="IPR010472">
    <property type="entry name" value="FH3_dom"/>
</dbReference>
<name>A0A267FS33_9PLAT</name>
<dbReference type="STRING" id="282301.A0A267FS33"/>
<feature type="compositionally biased region" description="Basic and acidic residues" evidence="2">
    <location>
        <begin position="1"/>
        <end position="10"/>
    </location>
</feature>
<dbReference type="EMBL" id="NIVC01000808">
    <property type="protein sequence ID" value="PAA76601.1"/>
    <property type="molecule type" value="Genomic_DNA"/>
</dbReference>
<dbReference type="InterPro" id="IPR016024">
    <property type="entry name" value="ARM-type_fold"/>
</dbReference>
<protein>
    <recommendedName>
        <fullName evidence="3">GBD/FH3 domain-containing protein</fullName>
    </recommendedName>
</protein>
<feature type="compositionally biased region" description="Basic and acidic residues" evidence="2">
    <location>
        <begin position="37"/>
        <end position="51"/>
    </location>
</feature>
<evidence type="ECO:0000313" key="5">
    <source>
        <dbReference type="Proteomes" id="UP000215902"/>
    </source>
</evidence>
<dbReference type="PANTHER" id="PTHR45691">
    <property type="entry name" value="PROTEIN DIAPHANOUS"/>
    <property type="match status" value="1"/>
</dbReference>
<dbReference type="GO" id="GO:0030041">
    <property type="term" value="P:actin filament polymerization"/>
    <property type="evidence" value="ECO:0007669"/>
    <property type="project" value="TreeGrafter"/>
</dbReference>
<sequence>MSSKDKDRKGGSGGSTKDSKKGGKLSHLFRGGTPKPDAIEDQRPPASDHVDAPAPPSASANASSNSKVEFSKEELEQGVSEMVKDLNLDAKSFLNKDKGALAIMLQNYREYKQSKGDSGPYAGIVKKLSKPDSLSLEELEKNVSQLRVMLGTLTITDIKGFAECSGLQTLMAVLESCIKGIVHSSEAGKLPTYDGKTSPASPWYKVCYNTLLCVRKFCDNSFGMTHLLRHPKVVSTIVESLNIVPFLAPNEYAVGSCIFEIMSSFLFYYKSKTQELERNKVENVNTIVLRAFSTSRNLQADSSNRFFPIKNTLDKTCSLLNRPELGDELRVKVYELTRDCLLFINTLIDSCDDVDHRMAVRTELWSLVLKDRWKVLESTLSKAPDGSCRTQFDIFQDKGDQDASEISERFDGCLSNTEMNDPRFCFDLLWRSLEGTEADWFFKSILQHLLYVPFNNYQKDYFKLFEELISQLVLTKDGTYPDFRSRDLRTFFDFDAIKREMVTMEEQERERLQAKLQEKIKLEECDREATLQALRDKAANLEAQLEEARSRLCDIQAGAAATGTGATGTAVPPPPPGPPPPPPGGAPPPPPPPPPPP</sequence>
<dbReference type="Gene3D" id="1.25.10.10">
    <property type="entry name" value="Leucine-rich Repeat Variant"/>
    <property type="match status" value="1"/>
</dbReference>
<gene>
    <name evidence="4" type="ORF">BOX15_Mlig005018g1</name>
</gene>
<evidence type="ECO:0000259" key="3">
    <source>
        <dbReference type="PROSITE" id="PS51232"/>
    </source>
</evidence>
<feature type="compositionally biased region" description="Low complexity" evidence="2">
    <location>
        <begin position="557"/>
        <end position="570"/>
    </location>
</feature>
<dbReference type="InterPro" id="IPR010473">
    <property type="entry name" value="GTPase-bd"/>
</dbReference>
<feature type="non-terminal residue" evidence="4">
    <location>
        <position position="597"/>
    </location>
</feature>
<feature type="coiled-coil region" evidence="1">
    <location>
        <begin position="497"/>
        <end position="551"/>
    </location>
</feature>
<dbReference type="SMART" id="SM01140">
    <property type="entry name" value="Drf_GBD"/>
    <property type="match status" value="1"/>
</dbReference>
<feature type="compositionally biased region" description="Low complexity" evidence="2">
    <location>
        <begin position="57"/>
        <end position="66"/>
    </location>
</feature>
<dbReference type="PROSITE" id="PS51232">
    <property type="entry name" value="GBD_FH3"/>
    <property type="match status" value="1"/>
</dbReference>
<keyword evidence="1" id="KW-0175">Coiled coil</keyword>
<feature type="region of interest" description="Disordered" evidence="2">
    <location>
        <begin position="1"/>
        <end position="73"/>
    </location>
</feature>
<evidence type="ECO:0000256" key="2">
    <source>
        <dbReference type="SAM" id="MobiDB-lite"/>
    </source>
</evidence>
<reference evidence="4 5" key="1">
    <citation type="submission" date="2017-06" db="EMBL/GenBank/DDBJ databases">
        <title>A platform for efficient transgenesis in Macrostomum lignano, a flatworm model organism for stem cell research.</title>
        <authorList>
            <person name="Berezikov E."/>
        </authorList>
    </citation>
    <scope>NUCLEOTIDE SEQUENCE [LARGE SCALE GENOMIC DNA]</scope>
    <source>
        <strain evidence="4">DV1</strain>
        <tissue evidence="4">Whole organism</tissue>
    </source>
</reference>
<dbReference type="InterPro" id="IPR051412">
    <property type="entry name" value="Formin_Homology_Diaphanous_sf"/>
</dbReference>